<evidence type="ECO:0000256" key="1">
    <source>
        <dbReference type="SAM" id="MobiDB-lite"/>
    </source>
</evidence>
<proteinExistence type="predicted"/>
<comment type="caution">
    <text evidence="2">The sequence shown here is derived from an EMBL/GenBank/DDBJ whole genome shotgun (WGS) entry which is preliminary data.</text>
</comment>
<protein>
    <submittedName>
        <fullName evidence="2">Uncharacterized protein</fullName>
    </submittedName>
</protein>
<dbReference type="EMBL" id="JACEIK010001411">
    <property type="protein sequence ID" value="MCD7469156.1"/>
    <property type="molecule type" value="Genomic_DNA"/>
</dbReference>
<evidence type="ECO:0000313" key="3">
    <source>
        <dbReference type="Proteomes" id="UP000823775"/>
    </source>
</evidence>
<keyword evidence="3" id="KW-1185">Reference proteome</keyword>
<gene>
    <name evidence="2" type="ORF">HAX54_007995</name>
</gene>
<name>A0ABS8TEB9_DATST</name>
<feature type="region of interest" description="Disordered" evidence="1">
    <location>
        <begin position="83"/>
        <end position="102"/>
    </location>
</feature>
<accession>A0ABS8TEB9</accession>
<dbReference type="Proteomes" id="UP000823775">
    <property type="component" value="Unassembled WGS sequence"/>
</dbReference>
<sequence length="126" mass="14576">MSPAILPYYYVSVSKVESLREGRFHDIDQCAFLSFKARYPKGLNKRKVDSMMRPMRAKVALGLRHVELRKTEAEEKASLSQDACSACGRGEEDPQDSLSRSRMFKVSKEDTQEFFFHSNFEIKESR</sequence>
<organism evidence="2 3">
    <name type="scientific">Datura stramonium</name>
    <name type="common">Jimsonweed</name>
    <name type="synonym">Common thornapple</name>
    <dbReference type="NCBI Taxonomy" id="4076"/>
    <lineage>
        <taxon>Eukaryota</taxon>
        <taxon>Viridiplantae</taxon>
        <taxon>Streptophyta</taxon>
        <taxon>Embryophyta</taxon>
        <taxon>Tracheophyta</taxon>
        <taxon>Spermatophyta</taxon>
        <taxon>Magnoliopsida</taxon>
        <taxon>eudicotyledons</taxon>
        <taxon>Gunneridae</taxon>
        <taxon>Pentapetalae</taxon>
        <taxon>asterids</taxon>
        <taxon>lamiids</taxon>
        <taxon>Solanales</taxon>
        <taxon>Solanaceae</taxon>
        <taxon>Solanoideae</taxon>
        <taxon>Datureae</taxon>
        <taxon>Datura</taxon>
    </lineage>
</organism>
<reference evidence="2 3" key="1">
    <citation type="journal article" date="2021" name="BMC Genomics">
        <title>Datura genome reveals duplications of psychoactive alkaloid biosynthetic genes and high mutation rate following tissue culture.</title>
        <authorList>
            <person name="Rajewski A."/>
            <person name="Carter-House D."/>
            <person name="Stajich J."/>
            <person name="Litt A."/>
        </authorList>
    </citation>
    <scope>NUCLEOTIDE SEQUENCE [LARGE SCALE GENOMIC DNA]</scope>
    <source>
        <strain evidence="2">AR-01</strain>
    </source>
</reference>
<evidence type="ECO:0000313" key="2">
    <source>
        <dbReference type="EMBL" id="MCD7469156.1"/>
    </source>
</evidence>